<proteinExistence type="predicted"/>
<evidence type="ECO:0000313" key="3">
    <source>
        <dbReference type="Proteomes" id="UP001165587"/>
    </source>
</evidence>
<dbReference type="AlphaFoldDB" id="A0AA41XIH6"/>
<keyword evidence="2" id="KW-0418">Kinase</keyword>
<dbReference type="PANTHER" id="PTHR34383">
    <property type="entry name" value="POLYPHOSPHATE:AMP PHOSPHOTRANSFERASE-RELATED"/>
    <property type="match status" value="1"/>
</dbReference>
<dbReference type="SUPFAM" id="SSF52540">
    <property type="entry name" value="P-loop containing nucleoside triphosphate hydrolases"/>
    <property type="match status" value="1"/>
</dbReference>
<dbReference type="GO" id="GO:0016301">
    <property type="term" value="F:kinase activity"/>
    <property type="evidence" value="ECO:0007669"/>
    <property type="project" value="UniProtKB-KW"/>
</dbReference>
<accession>A0AA41XIH6</accession>
<comment type="caution">
    <text evidence="2">The sequence shown here is derived from an EMBL/GenBank/DDBJ whole genome shotgun (WGS) entry which is preliminary data.</text>
</comment>
<dbReference type="RefSeq" id="WP_259530299.1">
    <property type="nucleotide sequence ID" value="NZ_JANLCK010000009.1"/>
</dbReference>
<dbReference type="InterPro" id="IPR022300">
    <property type="entry name" value="PPK2-rel_1"/>
</dbReference>
<sequence>MTQDSGTRASWGELLRVPAGDGPVDLAAIATDATPGVEGKQEGAALTEATTPSLDELQEKLFASSLSGGDRSVLLVLQGMDTAGKGGVVKRVAASMDPQGLSHHAFKKPTAEELAHPFLWRVEKVLPAAGRIGIFDRSHYEDVLVPAVHGTLGAEQIAARHDEINAFEKRLTENGTTVVKVLLHLGRDEQRSRLLRRLDRPDKHWKFSPADVDDRALWPLFQAAYGDTLRATSTPWAPWHVVPADRKWYSALAVQQLLDEALRGLDLEWPTAAFDVEEQRARLLAT</sequence>
<dbReference type="NCBIfam" id="TIGR03709">
    <property type="entry name" value="PPK2_rel_1"/>
    <property type="match status" value="1"/>
</dbReference>
<dbReference type="Proteomes" id="UP001165587">
    <property type="component" value="Unassembled WGS sequence"/>
</dbReference>
<reference evidence="2" key="1">
    <citation type="submission" date="2022-08" db="EMBL/GenBank/DDBJ databases">
        <authorList>
            <person name="Deng Y."/>
            <person name="Han X.-F."/>
            <person name="Zhang Y.-Q."/>
        </authorList>
    </citation>
    <scope>NUCLEOTIDE SEQUENCE</scope>
    <source>
        <strain evidence="2">CPCC 203407</strain>
    </source>
</reference>
<dbReference type="GO" id="GO:0016776">
    <property type="term" value="F:phosphotransferase activity, phosphate group as acceptor"/>
    <property type="evidence" value="ECO:0007669"/>
    <property type="project" value="InterPro"/>
</dbReference>
<dbReference type="InterPro" id="IPR027417">
    <property type="entry name" value="P-loop_NTPase"/>
</dbReference>
<feature type="domain" description="Polyphosphate kinase-2-related" evidence="1">
    <location>
        <begin position="51"/>
        <end position="262"/>
    </location>
</feature>
<keyword evidence="2" id="KW-0808">Transferase</keyword>
<evidence type="ECO:0000313" key="2">
    <source>
        <dbReference type="EMBL" id="MCS5727318.1"/>
    </source>
</evidence>
<dbReference type="PANTHER" id="PTHR34383:SF3">
    <property type="entry name" value="POLYPHOSPHATE:AMP PHOSPHOTRANSFERASE"/>
    <property type="match status" value="1"/>
</dbReference>
<gene>
    <name evidence="2" type="ORF">N1028_15590</name>
</gene>
<dbReference type="EMBL" id="JANLCK010000009">
    <property type="protein sequence ID" value="MCS5727318.1"/>
    <property type="molecule type" value="Genomic_DNA"/>
</dbReference>
<name>A0AA41XIH6_9MICO</name>
<keyword evidence="3" id="KW-1185">Reference proteome</keyword>
<protein>
    <submittedName>
        <fullName evidence="2">Polyphosphate kinase 2 family protein</fullName>
    </submittedName>
</protein>
<evidence type="ECO:0000259" key="1">
    <source>
        <dbReference type="Pfam" id="PF03976"/>
    </source>
</evidence>
<dbReference type="Gene3D" id="3.40.50.300">
    <property type="entry name" value="P-loop containing nucleotide triphosphate hydrolases"/>
    <property type="match status" value="1"/>
</dbReference>
<organism evidence="2 3">
    <name type="scientific">Herbiconiux oxytropis</name>
    <dbReference type="NCBI Taxonomy" id="2970915"/>
    <lineage>
        <taxon>Bacteria</taxon>
        <taxon>Bacillati</taxon>
        <taxon>Actinomycetota</taxon>
        <taxon>Actinomycetes</taxon>
        <taxon>Micrococcales</taxon>
        <taxon>Microbacteriaceae</taxon>
        <taxon>Herbiconiux</taxon>
    </lineage>
</organism>
<dbReference type="GO" id="GO:0006797">
    <property type="term" value="P:polyphosphate metabolic process"/>
    <property type="evidence" value="ECO:0007669"/>
    <property type="project" value="InterPro"/>
</dbReference>
<dbReference type="InterPro" id="IPR022488">
    <property type="entry name" value="PPK2-related"/>
</dbReference>
<dbReference type="Pfam" id="PF03976">
    <property type="entry name" value="PPK2"/>
    <property type="match status" value="1"/>
</dbReference>